<dbReference type="GO" id="GO:0005524">
    <property type="term" value="F:ATP binding"/>
    <property type="evidence" value="ECO:0007669"/>
    <property type="project" value="InterPro"/>
</dbReference>
<dbReference type="OrthoDB" id="288942at2759"/>
<dbReference type="InterPro" id="IPR018164">
    <property type="entry name" value="Ala-tRNA-synth_IIc_N"/>
</dbReference>
<dbReference type="GO" id="GO:0002161">
    <property type="term" value="F:aminoacyl-tRNA deacylase activity"/>
    <property type="evidence" value="ECO:0007669"/>
    <property type="project" value="UniProtKB-ARBA"/>
</dbReference>
<keyword evidence="1" id="KW-0479">Metal-binding</keyword>
<keyword evidence="6" id="KW-1185">Reference proteome</keyword>
<feature type="region of interest" description="Disordered" evidence="3">
    <location>
        <begin position="71"/>
        <end position="93"/>
    </location>
</feature>
<dbReference type="InterPro" id="IPR051335">
    <property type="entry name" value="Alanyl-tRNA_Editing_Enzymes"/>
</dbReference>
<evidence type="ECO:0000256" key="1">
    <source>
        <dbReference type="ARBA" id="ARBA00022723"/>
    </source>
</evidence>
<evidence type="ECO:0000259" key="4">
    <source>
        <dbReference type="Pfam" id="PF01411"/>
    </source>
</evidence>
<dbReference type="PANTHER" id="PTHR43462:SF1">
    <property type="entry name" value="ALANYL-TRNA EDITING PROTEIN AARSD1"/>
    <property type="match status" value="1"/>
</dbReference>
<evidence type="ECO:0000313" key="5">
    <source>
        <dbReference type="EMBL" id="TFY72998.1"/>
    </source>
</evidence>
<protein>
    <recommendedName>
        <fullName evidence="4">Alanyl-tRNA synthetase class IIc N-terminal domain-containing protein</fullName>
    </recommendedName>
</protein>
<feature type="domain" description="Alanyl-tRNA synthetase class IIc N-terminal" evidence="4">
    <location>
        <begin position="102"/>
        <end position="170"/>
    </location>
</feature>
<dbReference type="Pfam" id="PF01411">
    <property type="entry name" value="tRNA-synt_2c"/>
    <property type="match status" value="1"/>
</dbReference>
<dbReference type="Gene3D" id="2.40.30.130">
    <property type="match status" value="1"/>
</dbReference>
<comment type="caution">
    <text evidence="5">The sequence shown here is derived from an EMBL/GenBank/DDBJ whole genome shotgun (WGS) entry which is preliminary data.</text>
</comment>
<evidence type="ECO:0000256" key="3">
    <source>
        <dbReference type="SAM" id="MobiDB-lite"/>
    </source>
</evidence>
<reference evidence="5 6" key="1">
    <citation type="submission" date="2019-02" db="EMBL/GenBank/DDBJ databases">
        <title>Genome sequencing of the rare red list fungi Dentipellis fragilis.</title>
        <authorList>
            <person name="Buettner E."/>
            <person name="Kellner H."/>
        </authorList>
    </citation>
    <scope>NUCLEOTIDE SEQUENCE [LARGE SCALE GENOMIC DNA]</scope>
    <source>
        <strain evidence="5 6">DSM 105465</strain>
    </source>
</reference>
<dbReference type="SUPFAM" id="SSF50447">
    <property type="entry name" value="Translation proteins"/>
    <property type="match status" value="1"/>
</dbReference>
<gene>
    <name evidence="5" type="ORF">EVG20_g43</name>
</gene>
<dbReference type="STRING" id="205917.A0A4Y9ZGT4"/>
<proteinExistence type="predicted"/>
<keyword evidence="2" id="KW-0862">Zinc</keyword>
<evidence type="ECO:0000256" key="2">
    <source>
        <dbReference type="ARBA" id="ARBA00022833"/>
    </source>
</evidence>
<dbReference type="Proteomes" id="UP000298327">
    <property type="component" value="Unassembled WGS sequence"/>
</dbReference>
<name>A0A4Y9ZGT4_9AGAM</name>
<evidence type="ECO:0000313" key="6">
    <source>
        <dbReference type="Proteomes" id="UP000298327"/>
    </source>
</evidence>
<sequence>MAPAGYHRIVSPTLKVPSDTSVTIPVGLLSCHVRDRLYTYLCECCGSHRFAPGDPLLRELSTNVISTAFVKPSPPPANGGGKKGHAKQAKASAPPTLTQPYLQVILHDTVLFPEGGGQPHDIGLLTTEDNHVWDVEFVKRHGGVAVHYLKVTDDSEGVPDTLAVGKQVHLTLGEAGFPEKA</sequence>
<dbReference type="PANTHER" id="PTHR43462">
    <property type="entry name" value="ALANYL-TRNA EDITING PROTEIN"/>
    <property type="match status" value="1"/>
</dbReference>
<organism evidence="5 6">
    <name type="scientific">Dentipellis fragilis</name>
    <dbReference type="NCBI Taxonomy" id="205917"/>
    <lineage>
        <taxon>Eukaryota</taxon>
        <taxon>Fungi</taxon>
        <taxon>Dikarya</taxon>
        <taxon>Basidiomycota</taxon>
        <taxon>Agaricomycotina</taxon>
        <taxon>Agaricomycetes</taxon>
        <taxon>Russulales</taxon>
        <taxon>Hericiaceae</taxon>
        <taxon>Dentipellis</taxon>
    </lineage>
</organism>
<dbReference type="GO" id="GO:0006419">
    <property type="term" value="P:alanyl-tRNA aminoacylation"/>
    <property type="evidence" value="ECO:0007669"/>
    <property type="project" value="InterPro"/>
</dbReference>
<dbReference type="EMBL" id="SEOQ01000001">
    <property type="protein sequence ID" value="TFY72998.1"/>
    <property type="molecule type" value="Genomic_DNA"/>
</dbReference>
<accession>A0A4Y9ZGT4</accession>
<dbReference type="GO" id="GO:0004813">
    <property type="term" value="F:alanine-tRNA ligase activity"/>
    <property type="evidence" value="ECO:0007669"/>
    <property type="project" value="InterPro"/>
</dbReference>
<dbReference type="AlphaFoldDB" id="A0A4Y9ZGT4"/>
<dbReference type="InterPro" id="IPR009000">
    <property type="entry name" value="Transl_B-barrel_sf"/>
</dbReference>
<dbReference type="GO" id="GO:0046872">
    <property type="term" value="F:metal ion binding"/>
    <property type="evidence" value="ECO:0007669"/>
    <property type="project" value="UniProtKB-KW"/>
</dbReference>